<accession>A0A6N8FE91</accession>
<feature type="compositionally biased region" description="Basic and acidic residues" evidence="1">
    <location>
        <begin position="82"/>
        <end position="102"/>
    </location>
</feature>
<keyword evidence="4" id="KW-1185">Reference proteome</keyword>
<feature type="compositionally biased region" description="Basic and acidic residues" evidence="1">
    <location>
        <begin position="109"/>
        <end position="121"/>
    </location>
</feature>
<name>A0A6N8FE91_9BACI</name>
<dbReference type="GO" id="GO:0008932">
    <property type="term" value="F:lytic endotransglycosylase activity"/>
    <property type="evidence" value="ECO:0007669"/>
    <property type="project" value="TreeGrafter"/>
</dbReference>
<evidence type="ECO:0000313" key="3">
    <source>
        <dbReference type="EMBL" id="MUK86986.1"/>
    </source>
</evidence>
<comment type="caution">
    <text evidence="3">The sequence shown here is derived from an EMBL/GenBank/DDBJ whole genome shotgun (WGS) entry which is preliminary data.</text>
</comment>
<organism evidence="3 4">
    <name type="scientific">Ornithinibacillus caprae</name>
    <dbReference type="NCBI Taxonomy" id="2678566"/>
    <lineage>
        <taxon>Bacteria</taxon>
        <taxon>Bacillati</taxon>
        <taxon>Bacillota</taxon>
        <taxon>Bacilli</taxon>
        <taxon>Bacillales</taxon>
        <taxon>Bacillaceae</taxon>
        <taxon>Ornithinibacillus</taxon>
    </lineage>
</organism>
<feature type="region of interest" description="Disordered" evidence="1">
    <location>
        <begin position="290"/>
        <end position="334"/>
    </location>
</feature>
<dbReference type="PROSITE" id="PS51782">
    <property type="entry name" value="LYSM"/>
    <property type="match status" value="1"/>
</dbReference>
<dbReference type="AlphaFoldDB" id="A0A6N8FE91"/>
<sequence length="334" mass="38120">MVQLFSFLCICWYRVISPASETKGVRVNLKIHVVKKGDTLWEIAKQYGVDFEELKQLNSQLSSPDMIMPGMKIKIPTTAKTVKKEMPKKEAPVTKKPYKDISPKPLPVIKEDDKKPVKEVTPEMPMPQMPQMPLQPMMQMPIMSQEFQQDFTINFPKMPEKPKEIKKEKPKEVKKEIPVQEPVEQKPIHQPMMEPVHHPVHMVPCYPVIHYPCPPVPCHPHGPMPFQPMPYPGVLGAEYNDVESSSFEMPVQPVAGGDCGCKGSATPTQQMGYMQPPYGYDQAHQPYQMQPMQPIQQPFVNPTQYPPMSDFNQPAYPTPPGYPPFREQEESSNE</sequence>
<dbReference type="PANTHER" id="PTHR33734">
    <property type="entry name" value="LYSM DOMAIN-CONTAINING GPI-ANCHORED PROTEIN 2"/>
    <property type="match status" value="1"/>
</dbReference>
<evidence type="ECO:0000256" key="1">
    <source>
        <dbReference type="SAM" id="MobiDB-lite"/>
    </source>
</evidence>
<reference evidence="3 4" key="1">
    <citation type="submission" date="2019-11" db="EMBL/GenBank/DDBJ databases">
        <authorList>
            <person name="Li X."/>
        </authorList>
    </citation>
    <scope>NUCLEOTIDE SEQUENCE [LARGE SCALE GENOMIC DNA]</scope>
    <source>
        <strain evidence="3 4">L9</strain>
    </source>
</reference>
<gene>
    <name evidence="3" type="primary">safA</name>
    <name evidence="3" type="ORF">GMD78_01035</name>
</gene>
<dbReference type="EMBL" id="WOCA01000001">
    <property type="protein sequence ID" value="MUK86986.1"/>
    <property type="molecule type" value="Genomic_DNA"/>
</dbReference>
<dbReference type="InterPro" id="IPR014248">
    <property type="entry name" value="Spore_coat_assembly_SafA"/>
</dbReference>
<dbReference type="Pfam" id="PF01476">
    <property type="entry name" value="LysM"/>
    <property type="match status" value="1"/>
</dbReference>
<evidence type="ECO:0000259" key="2">
    <source>
        <dbReference type="PROSITE" id="PS51782"/>
    </source>
</evidence>
<dbReference type="NCBIfam" id="TIGR02899">
    <property type="entry name" value="spore_safA"/>
    <property type="match status" value="1"/>
</dbReference>
<dbReference type="Proteomes" id="UP000469125">
    <property type="component" value="Unassembled WGS sequence"/>
</dbReference>
<evidence type="ECO:0000313" key="4">
    <source>
        <dbReference type="Proteomes" id="UP000469125"/>
    </source>
</evidence>
<feature type="region of interest" description="Disordered" evidence="1">
    <location>
        <begin position="79"/>
        <end position="126"/>
    </location>
</feature>
<dbReference type="InterPro" id="IPR018392">
    <property type="entry name" value="LysM"/>
</dbReference>
<protein>
    <submittedName>
        <fullName evidence="3">SafA/ExsA family spore coat assembly protein</fullName>
    </submittedName>
</protein>
<proteinExistence type="predicted"/>
<feature type="domain" description="LysM" evidence="2">
    <location>
        <begin position="30"/>
        <end position="75"/>
    </location>
</feature>
<dbReference type="Gene3D" id="3.10.350.10">
    <property type="entry name" value="LysM domain"/>
    <property type="match status" value="1"/>
</dbReference>
<dbReference type="SUPFAM" id="SSF54106">
    <property type="entry name" value="LysM domain"/>
    <property type="match status" value="1"/>
</dbReference>
<dbReference type="CDD" id="cd00118">
    <property type="entry name" value="LysM"/>
    <property type="match status" value="1"/>
</dbReference>
<dbReference type="InterPro" id="IPR036779">
    <property type="entry name" value="LysM_dom_sf"/>
</dbReference>
<dbReference type="SMART" id="SM00257">
    <property type="entry name" value="LysM"/>
    <property type="match status" value="1"/>
</dbReference>
<dbReference type="PANTHER" id="PTHR33734:SF34">
    <property type="entry name" value="SPOIVD-ASSOCIATED FACTOR A"/>
    <property type="match status" value="1"/>
</dbReference>